<dbReference type="Pfam" id="PF02801">
    <property type="entry name" value="Ketoacyl-synt_C"/>
    <property type="match status" value="1"/>
</dbReference>
<dbReference type="GO" id="GO:0004315">
    <property type="term" value="F:3-oxoacyl-[acyl-carrier-protein] synthase activity"/>
    <property type="evidence" value="ECO:0007669"/>
    <property type="project" value="UniProtKB-EC"/>
</dbReference>
<dbReference type="Proteomes" id="UP000556436">
    <property type="component" value="Unassembled WGS sequence"/>
</dbReference>
<keyword evidence="7" id="KW-1185">Reference proteome</keyword>
<dbReference type="InterPro" id="IPR014030">
    <property type="entry name" value="Ketoacyl_synth_N"/>
</dbReference>
<dbReference type="SUPFAM" id="SSF53901">
    <property type="entry name" value="Thiolase-like"/>
    <property type="match status" value="2"/>
</dbReference>
<protein>
    <submittedName>
        <fullName evidence="6">3-oxoacyl-[acyl-carrier-protein] synthase II</fullName>
        <ecNumber evidence="6">2.3.1.179</ecNumber>
    </submittedName>
</protein>
<dbReference type="Pfam" id="PF00109">
    <property type="entry name" value="ketoacyl-synt"/>
    <property type="match status" value="1"/>
</dbReference>
<dbReference type="PANTHER" id="PTHR11712:SF336">
    <property type="entry name" value="3-OXOACYL-[ACYL-CARRIER-PROTEIN] SYNTHASE, MITOCHONDRIAL"/>
    <property type="match status" value="1"/>
</dbReference>
<dbReference type="RefSeq" id="WP_184732003.1">
    <property type="nucleotide sequence ID" value="NZ_BMRW01000011.1"/>
</dbReference>
<dbReference type="InterPro" id="IPR018201">
    <property type="entry name" value="Ketoacyl_synth_AS"/>
</dbReference>
<comment type="caution">
    <text evidence="6">The sequence shown here is derived from an EMBL/GenBank/DDBJ whole genome shotgun (WGS) entry which is preliminary data.</text>
</comment>
<evidence type="ECO:0000256" key="3">
    <source>
        <dbReference type="ARBA" id="ARBA00023315"/>
    </source>
</evidence>
<feature type="domain" description="Ketosynthase family 3 (KS3)" evidence="5">
    <location>
        <begin position="1"/>
        <end position="399"/>
    </location>
</feature>
<dbReference type="InterPro" id="IPR000794">
    <property type="entry name" value="Beta-ketoacyl_synthase"/>
</dbReference>
<proteinExistence type="inferred from homology"/>
<evidence type="ECO:0000313" key="6">
    <source>
        <dbReference type="EMBL" id="MBB4885464.1"/>
    </source>
</evidence>
<gene>
    <name evidence="6" type="ORF">FHS38_001492</name>
</gene>
<dbReference type="SMART" id="SM00825">
    <property type="entry name" value="PKS_KS"/>
    <property type="match status" value="1"/>
</dbReference>
<accession>A0A7W7L8K3</accession>
<dbReference type="GO" id="GO:0006633">
    <property type="term" value="P:fatty acid biosynthetic process"/>
    <property type="evidence" value="ECO:0007669"/>
    <property type="project" value="InterPro"/>
</dbReference>
<dbReference type="PROSITE" id="PS52004">
    <property type="entry name" value="KS3_2"/>
    <property type="match status" value="1"/>
</dbReference>
<dbReference type="EMBL" id="JACHJG010000002">
    <property type="protein sequence ID" value="MBB4885464.1"/>
    <property type="molecule type" value="Genomic_DNA"/>
</dbReference>
<dbReference type="EC" id="2.3.1.179" evidence="6"/>
<comment type="similarity">
    <text evidence="1 4">Belongs to the thiolase-like superfamily. Beta-ketoacyl-ACP synthases family.</text>
</comment>
<evidence type="ECO:0000256" key="1">
    <source>
        <dbReference type="ARBA" id="ARBA00008467"/>
    </source>
</evidence>
<evidence type="ECO:0000256" key="4">
    <source>
        <dbReference type="RuleBase" id="RU003694"/>
    </source>
</evidence>
<dbReference type="PANTHER" id="PTHR11712">
    <property type="entry name" value="POLYKETIDE SYNTHASE-RELATED"/>
    <property type="match status" value="1"/>
</dbReference>
<organism evidence="6 7">
    <name type="scientific">Streptomyces netropsis</name>
    <name type="common">Streptoverticillium netropsis</name>
    <dbReference type="NCBI Taxonomy" id="55404"/>
    <lineage>
        <taxon>Bacteria</taxon>
        <taxon>Bacillati</taxon>
        <taxon>Actinomycetota</taxon>
        <taxon>Actinomycetes</taxon>
        <taxon>Kitasatosporales</taxon>
        <taxon>Streptomycetaceae</taxon>
        <taxon>Streptomyces</taxon>
    </lineage>
</organism>
<dbReference type="InterPro" id="IPR020841">
    <property type="entry name" value="PKS_Beta-ketoAc_synthase_dom"/>
</dbReference>
<sequence>MSGRAAVTGFGAVTPLGVGADVLHRRAVEGASGLVAGRGLCADFTPEEFLGRKEVRRADRFTHLAVAAADEALGRAGWSTRGSPPYPPERVACVIGTGVGGVRSHEAQLARLAQHGDAFVSALLAPMMMPNAAAAHLAMRYGLRGESYCVASACAAGAQAIGSGLRILAAGEADAVVVGGAEAAVSPVLHAGFRNAGALSPTGRSVPFARDRDGFLPGEGAGILVLERPEAAAARGATVLGEILGYGATSDAHHLTAPEPSARAAARAVTTALEAAGRAPHQIAYVNAHGTGTVLNDRAEATALRLALGEHLAAVPISSSKSYLGHLLGAAGAVEAIATLQALRHATAPPTVGLRDPDERLGKLDHVHTARSLPADGRPTALSTSFGFGGHNAVLVLAAGATEGGD</sequence>
<dbReference type="CDD" id="cd00834">
    <property type="entry name" value="KAS_I_II"/>
    <property type="match status" value="1"/>
</dbReference>
<keyword evidence="2 4" id="KW-0808">Transferase</keyword>
<keyword evidence="3 6" id="KW-0012">Acyltransferase</keyword>
<reference evidence="6 7" key="1">
    <citation type="submission" date="2020-08" db="EMBL/GenBank/DDBJ databases">
        <title>Genomic Encyclopedia of Type Strains, Phase III (KMG-III): the genomes of soil and plant-associated and newly described type strains.</title>
        <authorList>
            <person name="Whitman W."/>
        </authorList>
    </citation>
    <scope>NUCLEOTIDE SEQUENCE [LARGE SCALE GENOMIC DNA]</scope>
    <source>
        <strain evidence="6 7">CECT 3265</strain>
    </source>
</reference>
<evidence type="ECO:0000313" key="7">
    <source>
        <dbReference type="Proteomes" id="UP000556436"/>
    </source>
</evidence>
<dbReference type="InterPro" id="IPR014031">
    <property type="entry name" value="Ketoacyl_synth_C"/>
</dbReference>
<dbReference type="Gene3D" id="3.40.47.10">
    <property type="match status" value="1"/>
</dbReference>
<evidence type="ECO:0000256" key="2">
    <source>
        <dbReference type="ARBA" id="ARBA00022679"/>
    </source>
</evidence>
<name>A0A7W7L8K3_STRNE</name>
<dbReference type="AlphaFoldDB" id="A0A7W7L8K3"/>
<dbReference type="InterPro" id="IPR016039">
    <property type="entry name" value="Thiolase-like"/>
</dbReference>
<evidence type="ECO:0000259" key="5">
    <source>
        <dbReference type="PROSITE" id="PS52004"/>
    </source>
</evidence>
<dbReference type="PROSITE" id="PS00606">
    <property type="entry name" value="KS3_1"/>
    <property type="match status" value="1"/>
</dbReference>